<dbReference type="OrthoDB" id="9776534at2"/>
<dbReference type="Proteomes" id="UP000029733">
    <property type="component" value="Unassembled WGS sequence"/>
</dbReference>
<sequence length="60" mass="6735">MKDVNVEFFCPYCECENIATLQAQSDVYQLDEAIEAKGACKFCGKVVHFTIEIKEEAANV</sequence>
<organism evidence="1 2">
    <name type="scientific">Helicobacter jaachi</name>
    <dbReference type="NCBI Taxonomy" id="1677920"/>
    <lineage>
        <taxon>Bacteria</taxon>
        <taxon>Pseudomonadati</taxon>
        <taxon>Campylobacterota</taxon>
        <taxon>Epsilonproteobacteria</taxon>
        <taxon>Campylobacterales</taxon>
        <taxon>Helicobacteraceae</taxon>
        <taxon>Helicobacter</taxon>
    </lineage>
</organism>
<proteinExistence type="predicted"/>
<name>A0A4U8T5V2_9HELI</name>
<evidence type="ECO:0000313" key="2">
    <source>
        <dbReference type="Proteomes" id="UP000029733"/>
    </source>
</evidence>
<evidence type="ECO:0008006" key="3">
    <source>
        <dbReference type="Google" id="ProtNLM"/>
    </source>
</evidence>
<dbReference type="AlphaFoldDB" id="A0A4U8T5V2"/>
<keyword evidence="2" id="KW-1185">Reference proteome</keyword>
<dbReference type="EMBL" id="JRPR02000013">
    <property type="protein sequence ID" value="TLD94931.1"/>
    <property type="molecule type" value="Genomic_DNA"/>
</dbReference>
<evidence type="ECO:0000313" key="1">
    <source>
        <dbReference type="EMBL" id="TLD94931.1"/>
    </source>
</evidence>
<protein>
    <recommendedName>
        <fullName evidence="3">CPXCG motif-containing cysteine-rich protein</fullName>
    </recommendedName>
</protein>
<accession>A0A4U8T5V2</accession>
<reference evidence="1 2" key="1">
    <citation type="journal article" date="2014" name="Genome Announc.">
        <title>Draft genome sequences of eight enterohepatic helicobacter species isolated from both laboratory and wild rodents.</title>
        <authorList>
            <person name="Sheh A."/>
            <person name="Shen Z."/>
            <person name="Fox J.G."/>
        </authorList>
    </citation>
    <scope>NUCLEOTIDE SEQUENCE [LARGE SCALE GENOMIC DNA]</scope>
    <source>
        <strain evidence="1 2">MIT 09-6949</strain>
    </source>
</reference>
<dbReference type="STRING" id="1677920.LS71_08795"/>
<dbReference type="RefSeq" id="WP_138109922.1">
    <property type="nucleotide sequence ID" value="NZ_JRPR02000013.1"/>
</dbReference>
<gene>
    <name evidence="1" type="ORF">LS71_008910</name>
</gene>
<comment type="caution">
    <text evidence="1">The sequence shown here is derived from an EMBL/GenBank/DDBJ whole genome shotgun (WGS) entry which is preliminary data.</text>
</comment>